<protein>
    <submittedName>
        <fullName evidence="2">Ferredoxin 2</fullName>
    </submittedName>
</protein>
<evidence type="ECO:0000313" key="2">
    <source>
        <dbReference type="EMBL" id="KUG24360.1"/>
    </source>
</evidence>
<dbReference type="AlphaFoldDB" id="A0A0W8FTW9"/>
<sequence>MNSNNRGGRGMGGGQGAGRMGGARAAGVGGNCLCTKCGYREPHERGIPCMQKKCPQCGSTLIRE</sequence>
<reference evidence="2" key="1">
    <citation type="journal article" date="2015" name="Proc. Natl. Acad. Sci. U.S.A.">
        <title>Networks of energetic and metabolic interactions define dynamics in microbial communities.</title>
        <authorList>
            <person name="Embree M."/>
            <person name="Liu J.K."/>
            <person name="Al-Bassam M.M."/>
            <person name="Zengler K."/>
        </authorList>
    </citation>
    <scope>NUCLEOTIDE SEQUENCE</scope>
</reference>
<name>A0A0W8FTW9_9ZZZZ</name>
<feature type="compositionally biased region" description="Gly residues" evidence="1">
    <location>
        <begin position="7"/>
        <end position="21"/>
    </location>
</feature>
<organism evidence="2">
    <name type="scientific">hydrocarbon metagenome</name>
    <dbReference type="NCBI Taxonomy" id="938273"/>
    <lineage>
        <taxon>unclassified sequences</taxon>
        <taxon>metagenomes</taxon>
        <taxon>ecological metagenomes</taxon>
    </lineage>
</organism>
<gene>
    <name evidence="2" type="ORF">ASZ90_005825</name>
</gene>
<accession>A0A0W8FTW9</accession>
<proteinExistence type="predicted"/>
<comment type="caution">
    <text evidence="2">The sequence shown here is derived from an EMBL/GenBank/DDBJ whole genome shotgun (WGS) entry which is preliminary data.</text>
</comment>
<dbReference type="EMBL" id="LNQE01000850">
    <property type="protein sequence ID" value="KUG24360.1"/>
    <property type="molecule type" value="Genomic_DNA"/>
</dbReference>
<feature type="region of interest" description="Disordered" evidence="1">
    <location>
        <begin position="1"/>
        <end position="22"/>
    </location>
</feature>
<evidence type="ECO:0000256" key="1">
    <source>
        <dbReference type="SAM" id="MobiDB-lite"/>
    </source>
</evidence>